<evidence type="ECO:0000313" key="11">
    <source>
        <dbReference type="EMBL" id="KXB06429.1"/>
    </source>
</evidence>
<dbReference type="NCBIfam" id="NF003381">
    <property type="entry name" value="PRK04460.1"/>
    <property type="match status" value="1"/>
</dbReference>
<dbReference type="GO" id="GO:0003677">
    <property type="term" value="F:DNA binding"/>
    <property type="evidence" value="ECO:0007669"/>
    <property type="project" value="UniProtKB-KW"/>
</dbReference>
<evidence type="ECO:0000256" key="6">
    <source>
        <dbReference type="ARBA" id="ARBA00023125"/>
    </source>
</evidence>
<comment type="cofactor">
    <cofactor evidence="8">
        <name>Ni(2+)</name>
        <dbReference type="ChEBI" id="CHEBI:49786"/>
    </cofactor>
    <text evidence="8">Binds 1 nickel ion per subunit.</text>
</comment>
<comment type="function">
    <text evidence="1 8">Transcriptional regulator.</text>
</comment>
<feature type="binding site" evidence="8">
    <location>
        <position position="100"/>
    </location>
    <ligand>
        <name>Ni(2+)</name>
        <dbReference type="ChEBI" id="CHEBI:49786"/>
    </ligand>
</feature>
<feature type="binding site" evidence="8">
    <location>
        <position position="94"/>
    </location>
    <ligand>
        <name>Ni(2+)</name>
        <dbReference type="ChEBI" id="CHEBI:49786"/>
    </ligand>
</feature>
<feature type="domain" description="Ribbon-helix-helix protein CopG" evidence="9">
    <location>
        <begin position="7"/>
        <end position="44"/>
    </location>
</feature>
<comment type="similarity">
    <text evidence="2 8">Belongs to the transcriptional regulatory CopG/NikR family.</text>
</comment>
<dbReference type="PANTHER" id="PTHR34719">
    <property type="entry name" value="NICKEL-RESPONSIVE REGULATOR"/>
    <property type="match status" value="1"/>
</dbReference>
<feature type="domain" description="Transcription factor NikR nickel binding C-terminal" evidence="10">
    <location>
        <begin position="59"/>
        <end position="134"/>
    </location>
</feature>
<dbReference type="Gene3D" id="3.30.70.1150">
    <property type="entry name" value="ACT-like. Chain A, domain 2"/>
    <property type="match status" value="1"/>
</dbReference>
<feature type="binding site" evidence="8">
    <location>
        <position position="81"/>
    </location>
    <ligand>
        <name>Ni(2+)</name>
        <dbReference type="ChEBI" id="CHEBI:49786"/>
    </ligand>
</feature>
<dbReference type="EMBL" id="LHYG01000003">
    <property type="protein sequence ID" value="KXB06429.1"/>
    <property type="molecule type" value="Genomic_DNA"/>
</dbReference>
<organism evidence="11 12">
    <name type="scientific">candidate division MSBL1 archaeon SCGC-AAA382F02</name>
    <dbReference type="NCBI Taxonomy" id="1698282"/>
    <lineage>
        <taxon>Archaea</taxon>
        <taxon>Methanobacteriati</taxon>
        <taxon>Methanobacteriota</taxon>
        <taxon>candidate division MSBL1</taxon>
    </lineage>
</organism>
<gene>
    <name evidence="11" type="ORF">AKJ53_00400</name>
</gene>
<evidence type="ECO:0000313" key="12">
    <source>
        <dbReference type="Proteomes" id="UP000070491"/>
    </source>
</evidence>
<evidence type="ECO:0000256" key="8">
    <source>
        <dbReference type="HAMAP-Rule" id="MF_00476"/>
    </source>
</evidence>
<dbReference type="InterPro" id="IPR014864">
    <property type="entry name" value="TF_NikR_Ni-bd_C"/>
</dbReference>
<dbReference type="InterPro" id="IPR002145">
    <property type="entry name" value="CopG"/>
</dbReference>
<dbReference type="InterPro" id="IPR050192">
    <property type="entry name" value="CopG/NikR_regulator"/>
</dbReference>
<protein>
    <recommendedName>
        <fullName evidence="8">Putative nickel-responsive regulator</fullName>
    </recommendedName>
</protein>
<accession>A0A133VJ13</accession>
<dbReference type="PANTHER" id="PTHR34719:SF2">
    <property type="entry name" value="NICKEL-RESPONSIVE REGULATOR"/>
    <property type="match status" value="1"/>
</dbReference>
<dbReference type="Gene3D" id="1.10.1220.10">
    <property type="entry name" value="Met repressor-like"/>
    <property type="match status" value="1"/>
</dbReference>
<reference evidence="11 12" key="1">
    <citation type="journal article" date="2016" name="Sci. Rep.">
        <title>Metabolic traits of an uncultured archaeal lineage -MSBL1- from brine pools of the Red Sea.</title>
        <authorList>
            <person name="Mwirichia R."/>
            <person name="Alam I."/>
            <person name="Rashid M."/>
            <person name="Vinu M."/>
            <person name="Ba-Alawi W."/>
            <person name="Anthony Kamau A."/>
            <person name="Kamanda Ngugi D."/>
            <person name="Goker M."/>
            <person name="Klenk H.P."/>
            <person name="Bajic V."/>
            <person name="Stingl U."/>
        </authorList>
    </citation>
    <scope>NUCLEOTIDE SEQUENCE [LARGE SCALE GENOMIC DNA]</scope>
    <source>
        <strain evidence="11">SCGC-AAA382F02</strain>
    </source>
</reference>
<dbReference type="GO" id="GO:0003700">
    <property type="term" value="F:DNA-binding transcription factor activity"/>
    <property type="evidence" value="ECO:0007669"/>
    <property type="project" value="UniProtKB-UniRule"/>
</dbReference>
<dbReference type="HAMAP" id="MF_00476">
    <property type="entry name" value="NikR"/>
    <property type="match status" value="1"/>
</dbReference>
<keyword evidence="5 8" id="KW-0805">Transcription regulation</keyword>
<evidence type="ECO:0000256" key="3">
    <source>
        <dbReference type="ARBA" id="ARBA00022596"/>
    </source>
</evidence>
<dbReference type="InterPro" id="IPR010985">
    <property type="entry name" value="Ribbon_hlx_hlx"/>
</dbReference>
<dbReference type="GO" id="GO:0010045">
    <property type="term" value="P:response to nickel cation"/>
    <property type="evidence" value="ECO:0007669"/>
    <property type="project" value="InterPro"/>
</dbReference>
<evidence type="ECO:0000256" key="1">
    <source>
        <dbReference type="ARBA" id="ARBA00002339"/>
    </source>
</evidence>
<dbReference type="GO" id="GO:0016151">
    <property type="term" value="F:nickel cation binding"/>
    <property type="evidence" value="ECO:0007669"/>
    <property type="project" value="UniProtKB-UniRule"/>
</dbReference>
<evidence type="ECO:0000259" key="9">
    <source>
        <dbReference type="Pfam" id="PF01402"/>
    </source>
</evidence>
<evidence type="ECO:0000256" key="7">
    <source>
        <dbReference type="ARBA" id="ARBA00023163"/>
    </source>
</evidence>
<dbReference type="Pfam" id="PF01402">
    <property type="entry name" value="RHH_1"/>
    <property type="match status" value="1"/>
</dbReference>
<dbReference type="NCBIfam" id="NF002815">
    <property type="entry name" value="PRK02967.1"/>
    <property type="match status" value="1"/>
</dbReference>
<keyword evidence="6 8" id="KW-0238">DNA-binding</keyword>
<dbReference type="NCBIfam" id="NF002169">
    <property type="entry name" value="PRK01002.1"/>
    <property type="match status" value="1"/>
</dbReference>
<dbReference type="SUPFAM" id="SSF47598">
    <property type="entry name" value="Ribbon-helix-helix"/>
    <property type="match status" value="1"/>
</dbReference>
<dbReference type="SUPFAM" id="SSF55021">
    <property type="entry name" value="ACT-like"/>
    <property type="match status" value="1"/>
</dbReference>
<sequence length="135" mass="15438">MSDELNRVSLTIPQDLLEDLDKVLKDQDYSSRSEAVRDALRDFISEYRWRKKLKGKQRGVIVLVYNHDVRGLTDELLDIQHESRGLITSVQHLHVGEDECLEAMIVKGSGEKIRELVNNLKTLRGIKQVKLATVG</sequence>
<proteinExistence type="inferred from homology"/>
<dbReference type="InterPro" id="IPR013321">
    <property type="entry name" value="Arc_rbn_hlx_hlx"/>
</dbReference>
<dbReference type="AlphaFoldDB" id="A0A133VJ13"/>
<dbReference type="Proteomes" id="UP000070491">
    <property type="component" value="Unassembled WGS sequence"/>
</dbReference>
<dbReference type="CDD" id="cd22231">
    <property type="entry name" value="RHH_NikR_HicB-like"/>
    <property type="match status" value="1"/>
</dbReference>
<dbReference type="InterPro" id="IPR027271">
    <property type="entry name" value="Acetolactate_synth/TF_NikR_C"/>
</dbReference>
<keyword evidence="3 8" id="KW-0533">Nickel</keyword>
<keyword evidence="4 8" id="KW-0479">Metal-binding</keyword>
<keyword evidence="12" id="KW-1185">Reference proteome</keyword>
<feature type="binding site" evidence="8">
    <location>
        <position position="92"/>
    </location>
    <ligand>
        <name>Ni(2+)</name>
        <dbReference type="ChEBI" id="CHEBI:49786"/>
    </ligand>
</feature>
<evidence type="ECO:0000256" key="5">
    <source>
        <dbReference type="ARBA" id="ARBA00023015"/>
    </source>
</evidence>
<evidence type="ECO:0000259" key="10">
    <source>
        <dbReference type="Pfam" id="PF08753"/>
    </source>
</evidence>
<comment type="caution">
    <text evidence="11">The sequence shown here is derived from an EMBL/GenBank/DDBJ whole genome shotgun (WGS) entry which is preliminary data.</text>
</comment>
<dbReference type="Pfam" id="PF08753">
    <property type="entry name" value="NikR_C"/>
    <property type="match status" value="1"/>
</dbReference>
<evidence type="ECO:0000256" key="4">
    <source>
        <dbReference type="ARBA" id="ARBA00022723"/>
    </source>
</evidence>
<dbReference type="InterPro" id="IPR045865">
    <property type="entry name" value="ACT-like_dom_sf"/>
</dbReference>
<keyword evidence="7 8" id="KW-0804">Transcription</keyword>
<dbReference type="InterPro" id="IPR022988">
    <property type="entry name" value="Ni_resp_reg_NikR"/>
</dbReference>
<name>A0A133VJ13_9EURY</name>
<evidence type="ECO:0000256" key="2">
    <source>
        <dbReference type="ARBA" id="ARBA00008478"/>
    </source>
</evidence>